<dbReference type="PROSITE" id="PS50109">
    <property type="entry name" value="HIS_KIN"/>
    <property type="match status" value="1"/>
</dbReference>
<accession>A0A4P8IES8</accession>
<keyword evidence="6 10" id="KW-0418">Kinase</keyword>
<comment type="subcellular location">
    <subcellularLocation>
        <location evidence="2">Membrane</location>
    </subcellularLocation>
</comment>
<feature type="domain" description="Histidine kinase" evidence="9">
    <location>
        <begin position="129"/>
        <end position="343"/>
    </location>
</feature>
<proteinExistence type="predicted"/>
<dbReference type="InterPro" id="IPR003661">
    <property type="entry name" value="HisK_dim/P_dom"/>
</dbReference>
<dbReference type="PANTHER" id="PTHR45453:SF1">
    <property type="entry name" value="PHOSPHATE REGULON SENSOR PROTEIN PHOR"/>
    <property type="match status" value="1"/>
</dbReference>
<evidence type="ECO:0000256" key="8">
    <source>
        <dbReference type="SAM" id="Phobius"/>
    </source>
</evidence>
<dbReference type="InterPro" id="IPR036890">
    <property type="entry name" value="HATPase_C_sf"/>
</dbReference>
<sequence length="345" mass="38788">MKILVNRKTKSLFCRVLLLLTVLTLLSAALAGLKLKNAAVCIGICCLCMSVLILLFLYRYFKEQNEIMEHAVMQIKDYISGNENARIECDDEGQLYRLFHEVNSLVSILNAHAENEEKAKKFLKDTISDISHQLKTPLAALNIYNGIMQEEAGELSTIKEFTGLSEQELDRIETLVQSLLKITKLDAGTMALEKKTENLSEMMDSIKQHFTYRAKQEQKLLCLSGDDTVVLSCDRIWLIEAISNIVKNAFDHTVAGNTISVEWKQFASVVQIVIKDNGSGIHPEDLHYIFKRFYRSRFSKDTQGIGLGLPLAKLIAEAHNGTIEVDSELGIGTVFTINFLIPTKL</sequence>
<dbReference type="KEGG" id="arf:AR1Y2_1713"/>
<dbReference type="InterPro" id="IPR003594">
    <property type="entry name" value="HATPase_dom"/>
</dbReference>
<keyword evidence="7" id="KW-0902">Two-component regulatory system</keyword>
<dbReference type="EMBL" id="CP040058">
    <property type="protein sequence ID" value="QCP35167.1"/>
    <property type="molecule type" value="Genomic_DNA"/>
</dbReference>
<dbReference type="SUPFAM" id="SSF55874">
    <property type="entry name" value="ATPase domain of HSP90 chaperone/DNA topoisomerase II/histidine kinase"/>
    <property type="match status" value="1"/>
</dbReference>
<evidence type="ECO:0000256" key="5">
    <source>
        <dbReference type="ARBA" id="ARBA00022679"/>
    </source>
</evidence>
<keyword evidence="8" id="KW-1133">Transmembrane helix</keyword>
<gene>
    <name evidence="10" type="ORF">AR1Y2_1713</name>
</gene>
<feature type="transmembrane region" description="Helical" evidence="8">
    <location>
        <begin position="12"/>
        <end position="31"/>
    </location>
</feature>
<dbReference type="Proteomes" id="UP000298653">
    <property type="component" value="Chromosome"/>
</dbReference>
<feature type="transmembrane region" description="Helical" evidence="8">
    <location>
        <begin position="37"/>
        <end position="58"/>
    </location>
</feature>
<dbReference type="Gene3D" id="1.10.287.130">
    <property type="match status" value="1"/>
</dbReference>
<comment type="catalytic activity">
    <reaction evidence="1">
        <text>ATP + protein L-histidine = ADP + protein N-phospho-L-histidine.</text>
        <dbReference type="EC" id="2.7.13.3"/>
    </reaction>
</comment>
<keyword evidence="8" id="KW-0812">Transmembrane</keyword>
<keyword evidence="11" id="KW-1185">Reference proteome</keyword>
<evidence type="ECO:0000256" key="3">
    <source>
        <dbReference type="ARBA" id="ARBA00012438"/>
    </source>
</evidence>
<reference evidence="10 11" key="1">
    <citation type="submission" date="2019-05" db="EMBL/GenBank/DDBJ databases">
        <title>Complete genome sequencing of Anaerostipes rhamnosivorans.</title>
        <authorList>
            <person name="Bui T.P.N."/>
            <person name="de Vos W.M."/>
        </authorList>
    </citation>
    <scope>NUCLEOTIDE SEQUENCE [LARGE SCALE GENOMIC DNA]</scope>
    <source>
        <strain evidence="10 11">1y2</strain>
    </source>
</reference>
<evidence type="ECO:0000313" key="10">
    <source>
        <dbReference type="EMBL" id="QCP35167.1"/>
    </source>
</evidence>
<organism evidence="10 11">
    <name type="scientific">Anaerostipes rhamnosivorans</name>
    <dbReference type="NCBI Taxonomy" id="1229621"/>
    <lineage>
        <taxon>Bacteria</taxon>
        <taxon>Bacillati</taxon>
        <taxon>Bacillota</taxon>
        <taxon>Clostridia</taxon>
        <taxon>Lachnospirales</taxon>
        <taxon>Lachnospiraceae</taxon>
        <taxon>Anaerostipes</taxon>
    </lineage>
</organism>
<keyword evidence="5" id="KW-0808">Transferase</keyword>
<evidence type="ECO:0000256" key="6">
    <source>
        <dbReference type="ARBA" id="ARBA00022777"/>
    </source>
</evidence>
<dbReference type="SMART" id="SM00387">
    <property type="entry name" value="HATPase_c"/>
    <property type="match status" value="1"/>
</dbReference>
<dbReference type="InterPro" id="IPR005467">
    <property type="entry name" value="His_kinase_dom"/>
</dbReference>
<dbReference type="InterPro" id="IPR050351">
    <property type="entry name" value="BphY/WalK/GraS-like"/>
</dbReference>
<evidence type="ECO:0000256" key="2">
    <source>
        <dbReference type="ARBA" id="ARBA00004370"/>
    </source>
</evidence>
<dbReference type="EC" id="2.7.13.3" evidence="3"/>
<protein>
    <recommendedName>
        <fullName evidence="3">histidine kinase</fullName>
        <ecNumber evidence="3">2.7.13.3</ecNumber>
    </recommendedName>
</protein>
<dbReference type="Pfam" id="PF00512">
    <property type="entry name" value="HisKA"/>
    <property type="match status" value="1"/>
</dbReference>
<evidence type="ECO:0000259" key="9">
    <source>
        <dbReference type="PROSITE" id="PS50109"/>
    </source>
</evidence>
<evidence type="ECO:0000256" key="7">
    <source>
        <dbReference type="ARBA" id="ARBA00023012"/>
    </source>
</evidence>
<keyword evidence="8" id="KW-0472">Membrane</keyword>
<dbReference type="CDD" id="cd00075">
    <property type="entry name" value="HATPase"/>
    <property type="match status" value="1"/>
</dbReference>
<evidence type="ECO:0000256" key="4">
    <source>
        <dbReference type="ARBA" id="ARBA00022553"/>
    </source>
</evidence>
<name>A0A4P8IES8_9FIRM</name>
<dbReference type="AlphaFoldDB" id="A0A4P8IES8"/>
<keyword evidence="4" id="KW-0597">Phosphoprotein</keyword>
<evidence type="ECO:0000313" key="11">
    <source>
        <dbReference type="Proteomes" id="UP000298653"/>
    </source>
</evidence>
<dbReference type="InterPro" id="IPR004358">
    <property type="entry name" value="Sig_transdc_His_kin-like_C"/>
</dbReference>
<dbReference type="Gene3D" id="3.30.565.10">
    <property type="entry name" value="Histidine kinase-like ATPase, C-terminal domain"/>
    <property type="match status" value="1"/>
</dbReference>
<dbReference type="GO" id="GO:0016036">
    <property type="term" value="P:cellular response to phosphate starvation"/>
    <property type="evidence" value="ECO:0007669"/>
    <property type="project" value="TreeGrafter"/>
</dbReference>
<dbReference type="GO" id="GO:0005886">
    <property type="term" value="C:plasma membrane"/>
    <property type="evidence" value="ECO:0007669"/>
    <property type="project" value="TreeGrafter"/>
</dbReference>
<dbReference type="Pfam" id="PF02518">
    <property type="entry name" value="HATPase_c"/>
    <property type="match status" value="1"/>
</dbReference>
<dbReference type="OrthoDB" id="9806130at2"/>
<dbReference type="PANTHER" id="PTHR45453">
    <property type="entry name" value="PHOSPHATE REGULON SENSOR PROTEIN PHOR"/>
    <property type="match status" value="1"/>
</dbReference>
<dbReference type="CDD" id="cd00082">
    <property type="entry name" value="HisKA"/>
    <property type="match status" value="1"/>
</dbReference>
<evidence type="ECO:0000256" key="1">
    <source>
        <dbReference type="ARBA" id="ARBA00000085"/>
    </source>
</evidence>
<dbReference type="SMART" id="SM00388">
    <property type="entry name" value="HisKA"/>
    <property type="match status" value="1"/>
</dbReference>
<dbReference type="InterPro" id="IPR036097">
    <property type="entry name" value="HisK_dim/P_sf"/>
</dbReference>
<dbReference type="RefSeq" id="WP_137328585.1">
    <property type="nucleotide sequence ID" value="NZ_CP040058.1"/>
</dbReference>
<dbReference type="SUPFAM" id="SSF47384">
    <property type="entry name" value="Homodimeric domain of signal transducing histidine kinase"/>
    <property type="match status" value="1"/>
</dbReference>
<dbReference type="GO" id="GO:0000155">
    <property type="term" value="F:phosphorelay sensor kinase activity"/>
    <property type="evidence" value="ECO:0007669"/>
    <property type="project" value="InterPro"/>
</dbReference>
<dbReference type="GO" id="GO:0004721">
    <property type="term" value="F:phosphoprotein phosphatase activity"/>
    <property type="evidence" value="ECO:0007669"/>
    <property type="project" value="TreeGrafter"/>
</dbReference>
<dbReference type="PRINTS" id="PR00344">
    <property type="entry name" value="BCTRLSENSOR"/>
</dbReference>